<reference evidence="1" key="1">
    <citation type="journal article" date="2020" name="Stud. Mycol.">
        <title>101 Dothideomycetes genomes: a test case for predicting lifestyles and emergence of pathogens.</title>
        <authorList>
            <person name="Haridas S."/>
            <person name="Albert R."/>
            <person name="Binder M."/>
            <person name="Bloem J."/>
            <person name="Labutti K."/>
            <person name="Salamov A."/>
            <person name="Andreopoulos B."/>
            <person name="Baker S."/>
            <person name="Barry K."/>
            <person name="Bills G."/>
            <person name="Bluhm B."/>
            <person name="Cannon C."/>
            <person name="Castanera R."/>
            <person name="Culley D."/>
            <person name="Daum C."/>
            <person name="Ezra D."/>
            <person name="Gonzalez J."/>
            <person name="Henrissat B."/>
            <person name="Kuo A."/>
            <person name="Liang C."/>
            <person name="Lipzen A."/>
            <person name="Lutzoni F."/>
            <person name="Magnuson J."/>
            <person name="Mondo S."/>
            <person name="Nolan M."/>
            <person name="Ohm R."/>
            <person name="Pangilinan J."/>
            <person name="Park H.-J."/>
            <person name="Ramirez L."/>
            <person name="Alfaro M."/>
            <person name="Sun H."/>
            <person name="Tritt A."/>
            <person name="Yoshinaga Y."/>
            <person name="Zwiers L.-H."/>
            <person name="Turgeon B."/>
            <person name="Goodwin S."/>
            <person name="Spatafora J."/>
            <person name="Crous P."/>
            <person name="Grigoriev I."/>
        </authorList>
    </citation>
    <scope>NUCLEOTIDE SEQUENCE</scope>
    <source>
        <strain evidence="1">CBS 279.74</strain>
    </source>
</reference>
<accession>A0A6G1KJ13</accession>
<proteinExistence type="predicted"/>
<evidence type="ECO:0000313" key="1">
    <source>
        <dbReference type="EMBL" id="KAF2712472.1"/>
    </source>
</evidence>
<dbReference type="EMBL" id="MU005766">
    <property type="protein sequence ID" value="KAF2712472.1"/>
    <property type="molecule type" value="Genomic_DNA"/>
</dbReference>
<gene>
    <name evidence="1" type="ORF">K504DRAFT_204866</name>
</gene>
<dbReference type="Proteomes" id="UP000799428">
    <property type="component" value="Unassembled WGS sequence"/>
</dbReference>
<protein>
    <submittedName>
        <fullName evidence="1">Uncharacterized protein</fullName>
    </submittedName>
</protein>
<name>A0A6G1KJ13_9PLEO</name>
<organism evidence="1 2">
    <name type="scientific">Pleomassaria siparia CBS 279.74</name>
    <dbReference type="NCBI Taxonomy" id="1314801"/>
    <lineage>
        <taxon>Eukaryota</taxon>
        <taxon>Fungi</taxon>
        <taxon>Dikarya</taxon>
        <taxon>Ascomycota</taxon>
        <taxon>Pezizomycotina</taxon>
        <taxon>Dothideomycetes</taxon>
        <taxon>Pleosporomycetidae</taxon>
        <taxon>Pleosporales</taxon>
        <taxon>Pleomassariaceae</taxon>
        <taxon>Pleomassaria</taxon>
    </lineage>
</organism>
<sequence>MAGRFDDTKVRRTMMMFHHDRGRPVPFSLVPLPFNEPCRQNLSIADSPPGVLLHGCNDFDVRQCADRPQSNMSSVAPCAPVNPPEARQLHLSANIYIPHHPSIHPHPSTPIHPSIYLSIHPSSLPPPSH</sequence>
<keyword evidence="2" id="KW-1185">Reference proteome</keyword>
<evidence type="ECO:0000313" key="2">
    <source>
        <dbReference type="Proteomes" id="UP000799428"/>
    </source>
</evidence>
<dbReference type="AlphaFoldDB" id="A0A6G1KJ13"/>